<evidence type="ECO:0000313" key="1">
    <source>
        <dbReference type="EMBL" id="KIJ12303.1"/>
    </source>
</evidence>
<dbReference type="Proteomes" id="UP000053647">
    <property type="component" value="Unassembled WGS sequence"/>
</dbReference>
<reference evidence="1 2" key="1">
    <citation type="submission" date="2014-06" db="EMBL/GenBank/DDBJ databases">
        <authorList>
            <consortium name="DOE Joint Genome Institute"/>
            <person name="Kuo A."/>
            <person name="Kohler A."/>
            <person name="Nagy L.G."/>
            <person name="Floudas D."/>
            <person name="Copeland A."/>
            <person name="Barry K.W."/>
            <person name="Cichocki N."/>
            <person name="Veneault-Fourrey C."/>
            <person name="LaButti K."/>
            <person name="Lindquist E.A."/>
            <person name="Lipzen A."/>
            <person name="Lundell T."/>
            <person name="Morin E."/>
            <person name="Murat C."/>
            <person name="Sun H."/>
            <person name="Tunlid A."/>
            <person name="Henrissat B."/>
            <person name="Grigoriev I.V."/>
            <person name="Hibbett D.S."/>
            <person name="Martin F."/>
            <person name="Nordberg H.P."/>
            <person name="Cantor M.N."/>
            <person name="Hua S.X."/>
        </authorList>
    </citation>
    <scope>NUCLEOTIDE SEQUENCE [LARGE SCALE GENOMIC DNA]</scope>
    <source>
        <strain evidence="1 2">ATCC 200175</strain>
    </source>
</reference>
<protein>
    <submittedName>
        <fullName evidence="1">Uncharacterized protein</fullName>
    </submittedName>
</protein>
<reference evidence="2" key="2">
    <citation type="submission" date="2015-01" db="EMBL/GenBank/DDBJ databases">
        <title>Evolutionary Origins and Diversification of the Mycorrhizal Mutualists.</title>
        <authorList>
            <consortium name="DOE Joint Genome Institute"/>
            <consortium name="Mycorrhizal Genomics Consortium"/>
            <person name="Kohler A."/>
            <person name="Kuo A."/>
            <person name="Nagy L.G."/>
            <person name="Floudas D."/>
            <person name="Copeland A."/>
            <person name="Barry K.W."/>
            <person name="Cichocki N."/>
            <person name="Veneault-Fourrey C."/>
            <person name="LaButti K."/>
            <person name="Lindquist E.A."/>
            <person name="Lipzen A."/>
            <person name="Lundell T."/>
            <person name="Morin E."/>
            <person name="Murat C."/>
            <person name="Riley R."/>
            <person name="Ohm R."/>
            <person name="Sun H."/>
            <person name="Tunlid A."/>
            <person name="Henrissat B."/>
            <person name="Grigoriev I.V."/>
            <person name="Hibbett D.S."/>
            <person name="Martin F."/>
        </authorList>
    </citation>
    <scope>NUCLEOTIDE SEQUENCE [LARGE SCALE GENOMIC DNA]</scope>
    <source>
        <strain evidence="2">ATCC 200175</strain>
    </source>
</reference>
<dbReference type="AlphaFoldDB" id="A0A0C9TP39"/>
<sequence length="341" mass="37805">MAVPLAQGWPIPSTHARTALLVLCDTDRTRHLPTGAEAEGDVPRDMKVDGKLGWRGSTIGMYASPSSTWMHSYRSQFVTATNALPEKRRFTSRVKPWVHYVPIQVTYTDLHDAMAFFRTRRARGQIAEVCSWEEVEPEFLEGGRYEWVLVLVSERAQMECGSVVTMWADGVVETAFARIAGVAWGSMDYGGRSILVGYVWRNGTVCLRSAPKLRVLEDDPDHRHPRSARGTRTVTAGTNISSTGNYGTYAVCALLIKVDTAPLLPFRKKGGKSHIHTHIDDYQTTLGGRWSSRKFSRLTSMSSLSESLNPLPTHTCRQRPANPRVQAVPGGEACTACRPNS</sequence>
<dbReference type="EMBL" id="KN819366">
    <property type="protein sequence ID" value="KIJ12303.1"/>
    <property type="molecule type" value="Genomic_DNA"/>
</dbReference>
<proteinExistence type="predicted"/>
<keyword evidence="2" id="KW-1185">Reference proteome</keyword>
<organism evidence="1 2">
    <name type="scientific">Paxillus involutus ATCC 200175</name>
    <dbReference type="NCBI Taxonomy" id="664439"/>
    <lineage>
        <taxon>Eukaryota</taxon>
        <taxon>Fungi</taxon>
        <taxon>Dikarya</taxon>
        <taxon>Basidiomycota</taxon>
        <taxon>Agaricomycotina</taxon>
        <taxon>Agaricomycetes</taxon>
        <taxon>Agaricomycetidae</taxon>
        <taxon>Boletales</taxon>
        <taxon>Paxilineae</taxon>
        <taxon>Paxillaceae</taxon>
        <taxon>Paxillus</taxon>
    </lineage>
</organism>
<dbReference type="OrthoDB" id="541052at2759"/>
<gene>
    <name evidence="1" type="ORF">PAXINDRAFT_156994</name>
</gene>
<name>A0A0C9TP39_PAXIN</name>
<accession>A0A0C9TP39</accession>
<evidence type="ECO:0000313" key="2">
    <source>
        <dbReference type="Proteomes" id="UP000053647"/>
    </source>
</evidence>
<dbReference type="HOGENOM" id="CLU_814082_0_0_1"/>